<keyword evidence="2" id="KW-1133">Transmembrane helix</keyword>
<dbReference type="GO" id="GO:0098855">
    <property type="term" value="C:HCN channel complex"/>
    <property type="evidence" value="ECO:0007669"/>
    <property type="project" value="TreeGrafter"/>
</dbReference>
<dbReference type="GO" id="GO:0035725">
    <property type="term" value="P:sodium ion transmembrane transport"/>
    <property type="evidence" value="ECO:0007669"/>
    <property type="project" value="TreeGrafter"/>
</dbReference>
<dbReference type="SUPFAM" id="SSF51206">
    <property type="entry name" value="cAMP-binding domain-like"/>
    <property type="match status" value="1"/>
</dbReference>
<keyword evidence="2" id="KW-0812">Transmembrane</keyword>
<dbReference type="GO" id="GO:0005249">
    <property type="term" value="F:voltage-gated potassium channel activity"/>
    <property type="evidence" value="ECO:0007669"/>
    <property type="project" value="TreeGrafter"/>
</dbReference>
<protein>
    <submittedName>
        <fullName evidence="4">Cation channel family transporter</fullName>
    </submittedName>
</protein>
<proteinExistence type="predicted"/>
<evidence type="ECO:0000313" key="5">
    <source>
        <dbReference type="Proteomes" id="UP000009168"/>
    </source>
</evidence>
<dbReference type="InterPro" id="IPR018490">
    <property type="entry name" value="cNMP-bd_dom_sf"/>
</dbReference>
<dbReference type="PANTHER" id="PTHR45689">
    <property type="entry name" value="I[[H]] CHANNEL, ISOFORM E"/>
    <property type="match status" value="1"/>
</dbReference>
<dbReference type="Gene3D" id="1.10.287.70">
    <property type="match status" value="1"/>
</dbReference>
<dbReference type="KEGG" id="tet:TTHERM_00726150"/>
<dbReference type="AlphaFoldDB" id="Q24GH5"/>
<dbReference type="EMBL" id="GG662257">
    <property type="protein sequence ID" value="EAS06896.3"/>
    <property type="molecule type" value="Genomic_DNA"/>
</dbReference>
<dbReference type="Gene3D" id="2.60.120.10">
    <property type="entry name" value="Jelly Rolls"/>
    <property type="match status" value="1"/>
</dbReference>
<keyword evidence="5" id="KW-1185">Reference proteome</keyword>
<dbReference type="SUPFAM" id="SSF81324">
    <property type="entry name" value="Voltage-gated potassium channels"/>
    <property type="match status" value="1"/>
</dbReference>
<dbReference type="InterPro" id="IPR051413">
    <property type="entry name" value="K/Na_HCN_channel"/>
</dbReference>
<keyword evidence="2" id="KW-0472">Membrane</keyword>
<dbReference type="InterPro" id="IPR013099">
    <property type="entry name" value="K_chnl_dom"/>
</dbReference>
<evidence type="ECO:0000256" key="1">
    <source>
        <dbReference type="SAM" id="MobiDB-lite"/>
    </source>
</evidence>
<feature type="region of interest" description="Disordered" evidence="1">
    <location>
        <begin position="859"/>
        <end position="888"/>
    </location>
</feature>
<name>Q24GH5_TETTS</name>
<dbReference type="GO" id="GO:0003254">
    <property type="term" value="P:regulation of membrane depolarization"/>
    <property type="evidence" value="ECO:0007669"/>
    <property type="project" value="TreeGrafter"/>
</dbReference>
<dbReference type="PROSITE" id="PS50042">
    <property type="entry name" value="CNMP_BINDING_3"/>
    <property type="match status" value="1"/>
</dbReference>
<dbReference type="Proteomes" id="UP000009168">
    <property type="component" value="Unassembled WGS sequence"/>
</dbReference>
<dbReference type="OrthoDB" id="421226at2759"/>
<dbReference type="HOGENOM" id="CLU_307069_0_0_1"/>
<evidence type="ECO:0000256" key="2">
    <source>
        <dbReference type="SAM" id="Phobius"/>
    </source>
</evidence>
<dbReference type="RefSeq" id="XP_001027138.3">
    <property type="nucleotide sequence ID" value="XM_001027138.3"/>
</dbReference>
<feature type="domain" description="Cyclic nucleotide-binding" evidence="3">
    <location>
        <begin position="658"/>
        <end position="724"/>
    </location>
</feature>
<feature type="transmembrane region" description="Helical" evidence="2">
    <location>
        <begin position="436"/>
        <end position="456"/>
    </location>
</feature>
<dbReference type="CDD" id="cd00038">
    <property type="entry name" value="CAP_ED"/>
    <property type="match status" value="1"/>
</dbReference>
<dbReference type="Pfam" id="PF07885">
    <property type="entry name" value="Ion_trans_2"/>
    <property type="match status" value="1"/>
</dbReference>
<sequence>MLRKYKQQQYQQGILSFAKQNKIDSINLKFFLYLLSICFQFNSKQKKSQILIFKYMSEQVKAPQLDNSQKAIYKMPSINNSNVELVLNEQSSSDPKIGSSLRFGDNKRRLLLDENSSPMQPKVDVQHEIINNPSNNSFFQTQKPFKKKEDSPKKIQLQAINSANFQLSPSLQNSNLKNSPEPEKISYLQSQLNNEVGLNKKLNISFQSSVKPKLSLQVSLMAKRFAQKFKLKSSSVLFQKLTQKQLKMIGDLSFSIRHHKQVMQTEINKCSYLVIQLKNMLTTFIRSESFIIDPNSSFQIIWSIWTFIYTIMLLIIVPVKFCMGVNILYFYDLIIDVSISFMVFNILIQMNQAIYKRGILIKKRIQIIKNYILKDKFWIDFFILSSYLASLSSSDNQFLQLPIILKLGYVLDMYDKIMNMLEIKQKYKHYGIFLKIFFQILLIAHLTGCFFIKIAMGNQDQNNWISRLKIPYNDYTSVYTSAIYWSVITMLTVGYGDITPVSIDEKVYVIFVSLVSCGIFGYSLNTIGYILKTKQDNKAQFQNKINDLSHFMKKRQVNRDLRDKIFKYFHYVHKEQIYESSKVYSMINELPDKIYNNFQVELYQKMLREQPFFKSTFSENFIQKICQQVKEMRIGPDMNLNEIEKLHQANTIPLHQKVYFVMKGQISCQAGVQKDRIIKTYEKGECFGLPEFISGQTLGINSIYRTKSVVILAFIDKADFLRLLEEFPPDKENFFMIKDKISFNNQFDLNKLRCLACGNENHSVQFCDRLHLKPNFDKLLYELNSSKKQERQPHNRKNFKRYNQYACINYEVDSDNQEEFDQVRKEYITQYTSHKIPTDNKQVSQYQGNRHHSYSSNVSFQLKDHSKQGTRINKRKKTNQSLAIREGSQDNRKPIVKIKEFKAQNSLGNSANDFDLVSLQNRSKRSHSELQFQPDQLQLGSHQMIAYLSPRNGTNQPQSSNNNQISLTNLAVSNNIQSNPHTSSNFINPSGISVGQSGIESSQHPQQSIKEMNIRGNDIYFNKEDQQDGSIYKDEDIQINQSFNSLYKKRNNQKKQSKKLKGSAAVFNMDDIKIKKTNNAIITLSNKQVSQTYLPDVPQTIQEDQLTSSINTYNQINSHTNIQSQTNIQNQFASKIQDLSTASQQNAPEFQYFQETYQSQKYLDYEDYVEEEEGPQADIIQHCRLQKIQLLESKIFDIDEKRTYEIYFPEYNSEIVITKLLKSHIMPILRSPMKNGRKASKFRSTFMTPLVLGKKSGDTSSFFTKMQQAPLKLYC</sequence>
<reference evidence="5" key="1">
    <citation type="journal article" date="2006" name="PLoS Biol.">
        <title>Macronuclear genome sequence of the ciliate Tetrahymena thermophila, a model eukaryote.</title>
        <authorList>
            <person name="Eisen J.A."/>
            <person name="Coyne R.S."/>
            <person name="Wu M."/>
            <person name="Wu D."/>
            <person name="Thiagarajan M."/>
            <person name="Wortman J.R."/>
            <person name="Badger J.H."/>
            <person name="Ren Q."/>
            <person name="Amedeo P."/>
            <person name="Jones K.M."/>
            <person name="Tallon L.J."/>
            <person name="Delcher A.L."/>
            <person name="Salzberg S.L."/>
            <person name="Silva J.C."/>
            <person name="Haas B.J."/>
            <person name="Majoros W.H."/>
            <person name="Farzad M."/>
            <person name="Carlton J.M."/>
            <person name="Smith R.K. Jr."/>
            <person name="Garg J."/>
            <person name="Pearlman R.E."/>
            <person name="Karrer K.M."/>
            <person name="Sun L."/>
            <person name="Manning G."/>
            <person name="Elde N.C."/>
            <person name="Turkewitz A.P."/>
            <person name="Asai D.J."/>
            <person name="Wilkes D.E."/>
            <person name="Wang Y."/>
            <person name="Cai H."/>
            <person name="Collins K."/>
            <person name="Stewart B.A."/>
            <person name="Lee S.R."/>
            <person name="Wilamowska K."/>
            <person name="Weinberg Z."/>
            <person name="Ruzzo W.L."/>
            <person name="Wloga D."/>
            <person name="Gaertig J."/>
            <person name="Frankel J."/>
            <person name="Tsao C.-C."/>
            <person name="Gorovsky M.A."/>
            <person name="Keeling P.J."/>
            <person name="Waller R.F."/>
            <person name="Patron N.J."/>
            <person name="Cherry J.M."/>
            <person name="Stover N.A."/>
            <person name="Krieger C.J."/>
            <person name="del Toro C."/>
            <person name="Ryder H.F."/>
            <person name="Williamson S.C."/>
            <person name="Barbeau R.A."/>
            <person name="Hamilton E.P."/>
            <person name="Orias E."/>
        </authorList>
    </citation>
    <scope>NUCLEOTIDE SEQUENCE [LARGE SCALE GENOMIC DNA]</scope>
    <source>
        <strain evidence="5">SB210</strain>
    </source>
</reference>
<feature type="transmembrane region" description="Helical" evidence="2">
    <location>
        <begin position="507"/>
        <end position="531"/>
    </location>
</feature>
<dbReference type="eggNOG" id="KOG0498">
    <property type="taxonomic scope" value="Eukaryota"/>
</dbReference>
<gene>
    <name evidence="4" type="ORF">TTHERM_00726150</name>
</gene>
<feature type="transmembrane region" description="Helical" evidence="2">
    <location>
        <begin position="300"/>
        <end position="321"/>
    </location>
</feature>
<dbReference type="GeneID" id="7845514"/>
<evidence type="ECO:0000259" key="3">
    <source>
        <dbReference type="PROSITE" id="PS50042"/>
    </source>
</evidence>
<feature type="region of interest" description="Disordered" evidence="1">
    <location>
        <begin position="979"/>
        <end position="1007"/>
    </location>
</feature>
<evidence type="ECO:0000313" key="4">
    <source>
        <dbReference type="EMBL" id="EAS06896.3"/>
    </source>
</evidence>
<feature type="transmembrane region" description="Helical" evidence="2">
    <location>
        <begin position="476"/>
        <end position="495"/>
    </location>
</feature>
<feature type="transmembrane region" description="Helical" evidence="2">
    <location>
        <begin position="327"/>
        <end position="350"/>
    </location>
</feature>
<dbReference type="InParanoid" id="Q24GH5"/>
<accession>Q24GH5</accession>
<dbReference type="PANTHER" id="PTHR45689:SF5">
    <property type="entry name" value="I[[H]] CHANNEL, ISOFORM E"/>
    <property type="match status" value="1"/>
</dbReference>
<dbReference type="Gene3D" id="1.10.287.630">
    <property type="entry name" value="Helix hairpin bin"/>
    <property type="match status" value="1"/>
</dbReference>
<dbReference type="InterPro" id="IPR000595">
    <property type="entry name" value="cNMP-bd_dom"/>
</dbReference>
<organism evidence="4 5">
    <name type="scientific">Tetrahymena thermophila (strain SB210)</name>
    <dbReference type="NCBI Taxonomy" id="312017"/>
    <lineage>
        <taxon>Eukaryota</taxon>
        <taxon>Sar</taxon>
        <taxon>Alveolata</taxon>
        <taxon>Ciliophora</taxon>
        <taxon>Intramacronucleata</taxon>
        <taxon>Oligohymenophorea</taxon>
        <taxon>Hymenostomatida</taxon>
        <taxon>Tetrahymenina</taxon>
        <taxon>Tetrahymenidae</taxon>
        <taxon>Tetrahymena</taxon>
    </lineage>
</organism>
<dbReference type="InterPro" id="IPR014710">
    <property type="entry name" value="RmlC-like_jellyroll"/>
</dbReference>